<dbReference type="PROSITE" id="PS01075">
    <property type="entry name" value="ACETATE_KINASE_1"/>
    <property type="match status" value="1"/>
</dbReference>
<dbReference type="HAMAP" id="MF_00020">
    <property type="entry name" value="Acetate_kinase"/>
    <property type="match status" value="1"/>
</dbReference>
<feature type="site" description="Transition state stabilizer" evidence="7">
    <location>
        <position position="176"/>
    </location>
</feature>
<sequence>MILVVNAGSSSIKFRLFDTSEKQPKDILDGLAERITIDGIVSFKYEGTKYKFEVDLPNHEVAVDFILKKLVEMKIIKSAEAIKAVGFRIVHGGTISESSVISTEVFNTIKDAVKLAPLHNPGAITAIEAVKKVMPNANLVACFDTAYHQTLNQEQYLYAVPYEWYEKHGVRKYGFHGISYQYITQQLANNLNKDLNKVNAIICHLGNGASIACIKEGKSFDTTMGLTPLAGVMMGTRSGDIDPSIIEYICNELKITVKEATSILNKQSGLLGMSGETSDMRDITNGYKQNKPNFIRSLNKYSQVAADYIIRFANLIGHDIDAIVFTAGIGENSETTREEILKRLPLLDIELDSKANEVDYDESKVISTKNSKIPVIVMRTNEELMICLDTIKLIK</sequence>
<keyword evidence="6 7" id="KW-0067">ATP-binding</keyword>
<keyword evidence="3 7" id="KW-0479">Metal-binding</keyword>
<keyword evidence="2 7" id="KW-0808">Transferase</keyword>
<keyword evidence="10" id="KW-1185">Reference proteome</keyword>
<dbReference type="GO" id="GO:0006085">
    <property type="term" value="P:acetyl-CoA biosynthetic process"/>
    <property type="evidence" value="ECO:0007669"/>
    <property type="project" value="UniProtKB-UniRule"/>
</dbReference>
<comment type="function">
    <text evidence="7">Catalyzes the formation of acetyl phosphate from acetate and ATP. Can also catalyze the reverse reaction.</text>
</comment>
<dbReference type="PIRSF" id="PIRSF000722">
    <property type="entry name" value="Acetate_prop_kin"/>
    <property type="match status" value="1"/>
</dbReference>
<reference evidence="9 10" key="1">
    <citation type="submission" date="2017-11" db="EMBL/GenBank/DDBJ databases">
        <title>Genome sequence of Mesoplasma corruscae ELCA-2 (ATCC 49579).</title>
        <authorList>
            <person name="Lo W.-S."/>
            <person name="Kuo C.-H."/>
        </authorList>
    </citation>
    <scope>NUCLEOTIDE SEQUENCE [LARGE SCALE GENOMIC DNA]</scope>
    <source>
        <strain evidence="9 10">ELCA-2</strain>
    </source>
</reference>
<dbReference type="SUPFAM" id="SSF53067">
    <property type="entry name" value="Actin-like ATPase domain"/>
    <property type="match status" value="2"/>
</dbReference>
<dbReference type="GO" id="GO:0000287">
    <property type="term" value="F:magnesium ion binding"/>
    <property type="evidence" value="ECO:0007669"/>
    <property type="project" value="UniProtKB-UniRule"/>
</dbReference>
<evidence type="ECO:0000256" key="8">
    <source>
        <dbReference type="RuleBase" id="RU003835"/>
    </source>
</evidence>
<evidence type="ECO:0000256" key="7">
    <source>
        <dbReference type="HAMAP-Rule" id="MF_00020"/>
    </source>
</evidence>
<name>A0A2S5RH15_9MOLU</name>
<dbReference type="AlphaFoldDB" id="A0A2S5RH15"/>
<dbReference type="NCBIfam" id="TIGR00016">
    <property type="entry name" value="ackA"/>
    <property type="match status" value="1"/>
</dbReference>
<evidence type="ECO:0000256" key="6">
    <source>
        <dbReference type="ARBA" id="ARBA00022840"/>
    </source>
</evidence>
<dbReference type="PANTHER" id="PTHR21060">
    <property type="entry name" value="ACETATE KINASE"/>
    <property type="match status" value="1"/>
</dbReference>
<keyword evidence="7" id="KW-0963">Cytoplasm</keyword>
<feature type="binding site" evidence="7">
    <location>
        <begin position="204"/>
        <end position="208"/>
    </location>
    <ligand>
        <name>ATP</name>
        <dbReference type="ChEBI" id="CHEBI:30616"/>
    </ligand>
</feature>
<feature type="binding site" evidence="7">
    <location>
        <position position="6"/>
    </location>
    <ligand>
        <name>Mg(2+)</name>
        <dbReference type="ChEBI" id="CHEBI:18420"/>
    </ligand>
</feature>
<dbReference type="PROSITE" id="PS01076">
    <property type="entry name" value="ACETATE_KINASE_2"/>
    <property type="match status" value="1"/>
</dbReference>
<protein>
    <recommendedName>
        <fullName evidence="7">Acetate kinase</fullName>
        <ecNumber evidence="7">2.7.2.1</ecNumber>
    </recommendedName>
    <alternativeName>
        <fullName evidence="7">Acetokinase</fullName>
    </alternativeName>
</protein>
<dbReference type="InterPro" id="IPR004372">
    <property type="entry name" value="Ac/propionate_kinase"/>
</dbReference>
<dbReference type="GO" id="GO:0008776">
    <property type="term" value="F:acetate kinase activity"/>
    <property type="evidence" value="ECO:0007669"/>
    <property type="project" value="UniProtKB-UniRule"/>
</dbReference>
<dbReference type="CDD" id="cd24010">
    <property type="entry name" value="ASKHA_NBD_AcK_PK"/>
    <property type="match status" value="1"/>
</dbReference>
<feature type="binding site" evidence="7">
    <location>
        <begin position="328"/>
        <end position="332"/>
    </location>
    <ligand>
        <name>ATP</name>
        <dbReference type="ChEBI" id="CHEBI:30616"/>
    </ligand>
</feature>
<dbReference type="InterPro" id="IPR023865">
    <property type="entry name" value="Aliphatic_acid_kinase_CS"/>
</dbReference>
<feature type="site" description="Transition state stabilizer" evidence="7">
    <location>
        <position position="237"/>
    </location>
</feature>
<organism evidence="9 10">
    <name type="scientific">Mesoplasma corruscae</name>
    <dbReference type="NCBI Taxonomy" id="216874"/>
    <lineage>
        <taxon>Bacteria</taxon>
        <taxon>Bacillati</taxon>
        <taxon>Mycoplasmatota</taxon>
        <taxon>Mollicutes</taxon>
        <taxon>Entomoplasmatales</taxon>
        <taxon>Entomoplasmataceae</taxon>
        <taxon>Mesoplasma</taxon>
    </lineage>
</organism>
<comment type="cofactor">
    <cofactor evidence="7">
        <name>Mg(2+)</name>
        <dbReference type="ChEBI" id="CHEBI:18420"/>
    </cofactor>
    <cofactor evidence="7">
        <name>Mn(2+)</name>
        <dbReference type="ChEBI" id="CHEBI:29035"/>
    </cofactor>
    <text evidence="7">Mg(2+). Can also accept Mn(2+).</text>
</comment>
<evidence type="ECO:0000313" key="9">
    <source>
        <dbReference type="EMBL" id="PPE06629.1"/>
    </source>
</evidence>
<dbReference type="PRINTS" id="PR00471">
    <property type="entry name" value="ACETATEKNASE"/>
</dbReference>
<evidence type="ECO:0000256" key="5">
    <source>
        <dbReference type="ARBA" id="ARBA00022777"/>
    </source>
</evidence>
<evidence type="ECO:0000256" key="4">
    <source>
        <dbReference type="ARBA" id="ARBA00022741"/>
    </source>
</evidence>
<accession>A0A2S5RH15</accession>
<feature type="binding site" evidence="7">
    <location>
        <position position="13"/>
    </location>
    <ligand>
        <name>ATP</name>
        <dbReference type="ChEBI" id="CHEBI:30616"/>
    </ligand>
</feature>
<dbReference type="Pfam" id="PF00871">
    <property type="entry name" value="Acetate_kinase"/>
    <property type="match status" value="1"/>
</dbReference>
<evidence type="ECO:0000256" key="1">
    <source>
        <dbReference type="ARBA" id="ARBA00008748"/>
    </source>
</evidence>
<dbReference type="UniPathway" id="UPA00340">
    <property type="reaction ID" value="UER00458"/>
</dbReference>
<keyword evidence="4 7" id="KW-0547">Nucleotide-binding</keyword>
<comment type="subunit">
    <text evidence="7">Homodimer.</text>
</comment>
<feature type="active site" description="Proton donor/acceptor" evidence="7">
    <location>
        <position position="144"/>
    </location>
</feature>
<dbReference type="Gene3D" id="3.30.420.40">
    <property type="match status" value="2"/>
</dbReference>
<dbReference type="GO" id="GO:0005737">
    <property type="term" value="C:cytoplasm"/>
    <property type="evidence" value="ECO:0007669"/>
    <property type="project" value="UniProtKB-SubCell"/>
</dbReference>
<dbReference type="Proteomes" id="UP000239785">
    <property type="component" value="Unassembled WGS sequence"/>
</dbReference>
<feature type="binding site" evidence="7">
    <location>
        <position position="382"/>
    </location>
    <ligand>
        <name>Mg(2+)</name>
        <dbReference type="ChEBI" id="CHEBI:18420"/>
    </ligand>
</feature>
<evidence type="ECO:0000313" key="10">
    <source>
        <dbReference type="Proteomes" id="UP000239785"/>
    </source>
</evidence>
<keyword evidence="5 7" id="KW-0418">Kinase</keyword>
<dbReference type="InterPro" id="IPR043129">
    <property type="entry name" value="ATPase_NBD"/>
</dbReference>
<proteinExistence type="inferred from homology"/>
<dbReference type="RefSeq" id="WP_104207806.1">
    <property type="nucleotide sequence ID" value="NZ_PHNF01000001.1"/>
</dbReference>
<evidence type="ECO:0000256" key="3">
    <source>
        <dbReference type="ARBA" id="ARBA00022723"/>
    </source>
</evidence>
<dbReference type="EMBL" id="PHNF01000001">
    <property type="protein sequence ID" value="PPE06629.1"/>
    <property type="molecule type" value="Genomic_DNA"/>
</dbReference>
<keyword evidence="7" id="KW-0460">Magnesium</keyword>
<evidence type="ECO:0000256" key="2">
    <source>
        <dbReference type="ARBA" id="ARBA00022679"/>
    </source>
</evidence>
<gene>
    <name evidence="7 9" type="primary">ackA</name>
    <name evidence="9" type="ORF">MCORR_v1c02600</name>
</gene>
<feature type="binding site" evidence="7">
    <location>
        <begin position="279"/>
        <end position="281"/>
    </location>
    <ligand>
        <name>ATP</name>
        <dbReference type="ChEBI" id="CHEBI:30616"/>
    </ligand>
</feature>
<dbReference type="PANTHER" id="PTHR21060:SF15">
    <property type="entry name" value="ACETATE KINASE-RELATED"/>
    <property type="match status" value="1"/>
</dbReference>
<comment type="pathway">
    <text evidence="7">Metabolic intermediate biosynthesis; acetyl-CoA biosynthesis; acetyl-CoA from acetate: step 1/2.</text>
</comment>
<comment type="similarity">
    <text evidence="1 7 8">Belongs to the acetokinase family.</text>
</comment>
<dbReference type="InterPro" id="IPR000890">
    <property type="entry name" value="Aliphatic_acid_kin_short-chain"/>
</dbReference>
<dbReference type="OrthoDB" id="9802453at2"/>
<comment type="subcellular location">
    <subcellularLocation>
        <location evidence="7">Cytoplasm</location>
    </subcellularLocation>
</comment>
<dbReference type="GO" id="GO:0005524">
    <property type="term" value="F:ATP binding"/>
    <property type="evidence" value="ECO:0007669"/>
    <property type="project" value="UniProtKB-KW"/>
</dbReference>
<dbReference type="GO" id="GO:0006083">
    <property type="term" value="P:acetate metabolic process"/>
    <property type="evidence" value="ECO:0007669"/>
    <property type="project" value="TreeGrafter"/>
</dbReference>
<comment type="caution">
    <text evidence="9">The sequence shown here is derived from an EMBL/GenBank/DDBJ whole genome shotgun (WGS) entry which is preliminary data.</text>
</comment>
<dbReference type="EC" id="2.7.2.1" evidence="7"/>
<comment type="catalytic activity">
    <reaction evidence="7">
        <text>acetate + ATP = acetyl phosphate + ADP</text>
        <dbReference type="Rhea" id="RHEA:11352"/>
        <dbReference type="ChEBI" id="CHEBI:22191"/>
        <dbReference type="ChEBI" id="CHEBI:30089"/>
        <dbReference type="ChEBI" id="CHEBI:30616"/>
        <dbReference type="ChEBI" id="CHEBI:456216"/>
        <dbReference type="EC" id="2.7.2.1"/>
    </reaction>
</comment>
<feature type="binding site" evidence="7">
    <location>
        <position position="88"/>
    </location>
    <ligand>
        <name>substrate</name>
    </ligand>
</feature>